<dbReference type="Proteomes" id="UP000499080">
    <property type="component" value="Unassembled WGS sequence"/>
</dbReference>
<evidence type="ECO:0000256" key="1">
    <source>
        <dbReference type="SAM" id="Phobius"/>
    </source>
</evidence>
<protein>
    <submittedName>
        <fullName evidence="2">Uncharacterized protein</fullName>
    </submittedName>
</protein>
<dbReference type="AlphaFoldDB" id="A0A4Y2VF01"/>
<reference evidence="2 3" key="1">
    <citation type="journal article" date="2019" name="Sci. Rep.">
        <title>Orb-weaving spider Araneus ventricosus genome elucidates the spidroin gene catalogue.</title>
        <authorList>
            <person name="Kono N."/>
            <person name="Nakamura H."/>
            <person name="Ohtoshi R."/>
            <person name="Moran D.A.P."/>
            <person name="Shinohara A."/>
            <person name="Yoshida Y."/>
            <person name="Fujiwara M."/>
            <person name="Mori M."/>
            <person name="Tomita M."/>
            <person name="Arakawa K."/>
        </authorList>
    </citation>
    <scope>NUCLEOTIDE SEQUENCE [LARGE SCALE GENOMIC DNA]</scope>
</reference>
<accession>A0A4Y2VF01</accession>
<keyword evidence="1" id="KW-0812">Transmembrane</keyword>
<evidence type="ECO:0000313" key="2">
    <source>
        <dbReference type="EMBL" id="GBO22240.1"/>
    </source>
</evidence>
<name>A0A4Y2VF01_ARAVE</name>
<comment type="caution">
    <text evidence="2">The sequence shown here is derived from an EMBL/GenBank/DDBJ whole genome shotgun (WGS) entry which is preliminary data.</text>
</comment>
<keyword evidence="1" id="KW-0472">Membrane</keyword>
<dbReference type="EMBL" id="BGPR01045347">
    <property type="protein sequence ID" value="GBO22240.1"/>
    <property type="molecule type" value="Genomic_DNA"/>
</dbReference>
<proteinExistence type="predicted"/>
<keyword evidence="1" id="KW-1133">Transmembrane helix</keyword>
<gene>
    <name evidence="2" type="ORF">AVEN_20116_1</name>
</gene>
<organism evidence="2 3">
    <name type="scientific">Araneus ventricosus</name>
    <name type="common">Orbweaver spider</name>
    <name type="synonym">Epeira ventricosa</name>
    <dbReference type="NCBI Taxonomy" id="182803"/>
    <lineage>
        <taxon>Eukaryota</taxon>
        <taxon>Metazoa</taxon>
        <taxon>Ecdysozoa</taxon>
        <taxon>Arthropoda</taxon>
        <taxon>Chelicerata</taxon>
        <taxon>Arachnida</taxon>
        <taxon>Araneae</taxon>
        <taxon>Araneomorphae</taxon>
        <taxon>Entelegynae</taxon>
        <taxon>Araneoidea</taxon>
        <taxon>Araneidae</taxon>
        <taxon>Araneus</taxon>
    </lineage>
</organism>
<sequence length="165" mass="19384">MERRPFPMDHPEEGHEEPAHLEIQMAELNPFVPAAEVLPERAARLHRITPKVPVGVMDGRQIRTYNLRSQRHSRAMESNLRPRVRDELPAEENEFTEAQREWFRNRETRREEERRSPWSTAQKGLCLSAIVFAIFAITAFTVWYFWGPEAPPANWTFPPFGARLH</sequence>
<feature type="transmembrane region" description="Helical" evidence="1">
    <location>
        <begin position="124"/>
        <end position="146"/>
    </location>
</feature>
<keyword evidence="3" id="KW-1185">Reference proteome</keyword>
<evidence type="ECO:0000313" key="3">
    <source>
        <dbReference type="Proteomes" id="UP000499080"/>
    </source>
</evidence>